<dbReference type="InterPro" id="IPR031570">
    <property type="entry name" value="NBEA/BDCP_DUF4704"/>
</dbReference>
<dbReference type="SUPFAM" id="SSF49899">
    <property type="entry name" value="Concanavalin A-like lectins/glucanases"/>
    <property type="match status" value="1"/>
</dbReference>
<reference evidence="4" key="1">
    <citation type="journal article" date="2012" name="Proc. Natl. Acad. Sci. U.S.A.">
        <title>Antigenic diversity is generated by distinct evolutionary mechanisms in African trypanosome species.</title>
        <authorList>
            <person name="Jackson A.P."/>
            <person name="Berry A."/>
            <person name="Aslett M."/>
            <person name="Allison H.C."/>
            <person name="Burton P."/>
            <person name="Vavrova-Anderson J."/>
            <person name="Brown R."/>
            <person name="Browne H."/>
            <person name="Corton N."/>
            <person name="Hauser H."/>
            <person name="Gamble J."/>
            <person name="Gilderthorp R."/>
            <person name="Marcello L."/>
            <person name="McQuillan J."/>
            <person name="Otto T.D."/>
            <person name="Quail M.A."/>
            <person name="Sanders M.J."/>
            <person name="van Tonder A."/>
            <person name="Ginger M.L."/>
            <person name="Field M.C."/>
            <person name="Barry J.D."/>
            <person name="Hertz-Fowler C."/>
            <person name="Berriman M."/>
        </authorList>
    </citation>
    <scope>NUCLEOTIDE SEQUENCE</scope>
    <source>
        <strain evidence="4">IL3000</strain>
    </source>
</reference>
<dbReference type="InterPro" id="IPR000409">
    <property type="entry name" value="BEACH_dom"/>
</dbReference>
<feature type="non-terminal residue" evidence="4">
    <location>
        <position position="2561"/>
    </location>
</feature>
<dbReference type="Gene3D" id="1.25.10.10">
    <property type="entry name" value="Leucine-rich Repeat Variant"/>
    <property type="match status" value="1"/>
</dbReference>
<dbReference type="PANTHER" id="PTHR13743:SF112">
    <property type="entry name" value="BEACH DOMAIN-CONTAINING PROTEIN"/>
    <property type="match status" value="1"/>
</dbReference>
<dbReference type="InterPro" id="IPR011993">
    <property type="entry name" value="PH-like_dom_sf"/>
</dbReference>
<accession>G0UWJ0</accession>
<dbReference type="EMBL" id="HE575323">
    <property type="protein sequence ID" value="CCC93756.1"/>
    <property type="molecule type" value="Genomic_DNA"/>
</dbReference>
<protein>
    <submittedName>
        <fullName evidence="4">Putative neurobeachin/beige protein</fullName>
    </submittedName>
</protein>
<dbReference type="PANTHER" id="PTHR13743">
    <property type="entry name" value="BEIGE/BEACH-RELATED"/>
    <property type="match status" value="1"/>
</dbReference>
<keyword evidence="1" id="KW-0853">WD repeat</keyword>
<gene>
    <name evidence="4" type="ORF">TCIL3000_10_5210</name>
</gene>
<dbReference type="InterPro" id="IPR016024">
    <property type="entry name" value="ARM-type_fold"/>
</dbReference>
<feature type="domain" description="BEACH-type PH" evidence="3">
    <location>
        <begin position="2394"/>
        <end position="2505"/>
    </location>
</feature>
<dbReference type="InterPro" id="IPR036372">
    <property type="entry name" value="BEACH_dom_sf"/>
</dbReference>
<dbReference type="VEuPathDB" id="TriTrypDB:TcIL3000_10_5210"/>
<feature type="domain" description="BEACH" evidence="2">
    <location>
        <begin position="2523"/>
        <end position="2561"/>
    </location>
</feature>
<dbReference type="InterPro" id="IPR023362">
    <property type="entry name" value="PH-BEACH_dom"/>
</dbReference>
<evidence type="ECO:0000259" key="3">
    <source>
        <dbReference type="PROSITE" id="PS51783"/>
    </source>
</evidence>
<dbReference type="PROSITE" id="PS50197">
    <property type="entry name" value="BEACH"/>
    <property type="match status" value="1"/>
</dbReference>
<dbReference type="Pfam" id="PF15787">
    <property type="entry name" value="DUF4704"/>
    <property type="match status" value="1"/>
</dbReference>
<dbReference type="SUPFAM" id="SSF81837">
    <property type="entry name" value="BEACH domain"/>
    <property type="match status" value="1"/>
</dbReference>
<sequence length="2561" mass="285637">MFKFFELFSAVGGGHPGWGKRSRSKYEVEYTAFLNNPAASAVKAEVERLNISGGTASTYPFPLSGDTALELAIFRLVRSNEVIDPLPVKLLSLLVKRLELACARFEPSTRVQFLRGSVPALESVLLMDPLMVGVVLLDLGIDKHIRNILEFLSRSLMELKMPCPSLADSSPDVSVVQVLHSNEATVVRSDGVGEQKAGDNGVSSVDNACPGDRGGDTINMFHSTLLAALVDVLRVLKILYVGSSPPDELPVRATGSSDRIGDATGFSCSQLAKGWTRPQAGSLYAAVQKRSCPFVERRKRMTKGATRFNSTSEAILVECSVLCRYCSEVAACVAAENSEEEEVMVSEILCGLPIVMLNLLWKPTECVVKTSLGGLAALLSRFAAVGRSRNYELRTLQQISCNLLLVSRLLRENPSMVIGMMASAKLFDSLVLTLEVVGARYECMTYGEECTKAREECMSELRFLVAAGEADVCSCSGNISKLREPNFDRLSGEEAVDEFLHCYLGFQETQREGRRMMEVRGDPLKSRFFTQMELSPLTVLLQSAGLLPHTSCLYGLMIKYAVNSLPPVGAAAQDQWRVETTSALVNAGLYNVFFYEESFITFRKDPRLQHAALYLLHRRLNTLREQREGSEDIGNIDTEVAVILDVLCCRLSAEPFPELEINASVSSGDADTTGRALEEVVKQDGLLEVPLLLCVVLFSASCGPNGDTVVGALIRTGGVSRLARLVREHISPGDNMVKKASESVGMCVIRFVMWLLRRPDVQANILANEGNVYLSLLSDKIMRPYAEEMLHLLFTHSCNDDGEYMRRMEPMVDRTWEILSKYAHLESGSTADCEDEEMFLSILNCVSDSLSSLRKDVSGWGAMRRLQNALCGGRESVTDVFLRLFHRTVLPWCVVEPCCGLSSIMRAVIMLVQGNPPLRTALIRDIGPEHLVETFRTAWFASSGGSWLHFMRCMLSLVYEDEKDLGLVTQVGMGTGKLDTPRAVGDLAESSSPARKERLPVIQNPALLLPLLRLFLGVSEFTEEQRDAMQYILERLSQDFKHSRASIWMVANAGVFEALSALIPVVDGTPLLESVLTLITAVSSHHVTVRETKQFLTGIAHARSEEERRLLARIVIEVLSAASRSLLDYHMEQQNYIAFRQYSGQTGLKVVFNDFPRDAYTLCLWIRLESPSERCAQQCVYSLQGTEEHTTLELVIGADGRVRVLHEVEPNKMVETDVGCTIQKETWTHLAVVHSQNKFSFTSGEFTLFINGVEVNTIFSVKYPQLSSVLFYVATCGEDIKERSYKSSFVGQVAALHLFIGTLSAKLIQELSEDKMGGENVRNCCSSLVAVYVDPRFGECGQLHNMAAVLHGKETERPLITYEGTLSCDTRSIVDSICVLGALQAVVIPLLVLLINPQLPFSCRVPVARRRPALKATRKAMSDLLKFVEALLRRCVVRADVLEMGLFPMISHALQQFSEYDCTELPQRFHDICVALVDDGALFDAAFSSLFLSADLLHICTEQTQVLLVQAQCVLCSNSPVARCRVRGLDLPHFVVNQIIQTYDGVSEHHNKMRDEFFHLLGAVMEDNVTMNDADAVQRLVRLMLHKQESHKQVLLQTLRRARILIAERNPNLAAYLGKKDFTKDLIPVLNNPQPEIRNEALLLFILLASRSRKTQELLNPALLTSHEAVHVMCDVSLSWIRDKLDDAAVDVSVYKTLRAALTGKFNIPLDQDVEVTAEDKILFPPVLTPLILLLKRSSNRVMKENALKDIATLMQQHSAAWKGIVSVPGWYASLADLYLSEGETVETQKSGKSLFMAMTAFVFSRTIFQALVQEAYGASELELIVTYLFQRRAHVLLNAILIGVVKEFIVLLKNRRDDESVGGLSLGNQVLLVNLTALVSVVEDVLFYSVTAYVDRGVSRSADAHRKRGYTEEEELLVYTAEDYEKPMQQGLGEEQSQWGSSHCDYMLQKGVSFLSGDTTQLRTAPDGVWLHLPLAVHTMQLLTTNAALLNSGGTWSAGATTGITTTSIGPSADTVAQGVPPRKGGFLRVFVRLFRVTCSFTLRDATQLDDILALSRRWVEVVDNDNGPFAALKRQWKEVKEHSALSSSMTLILSLHELLNRRLRFSLLGPSTRHSDVNCEILDCIKSICVFHKKDLIQMHIFGRQVSPDFCGQTVKECTLDWLCGMSAQDCVREFVEVASRQDYDSFISQCILAMERDQLTDKGMSRTIEQYHGKIMTRLHSVLTDLSVSRRTMLDVLEHHLHDDATEDGEDKSFGAEPSPEHFTPFVAKEVAVFNICWSRFLWLCKGSIWDVDPAGQHTTKYVRLQDVEQKMLLRRKFEFDPNGTNHANITVMGVAPSDAQAGQSQLLRLRGGEHMLFTPDDPVDDDDEASEAEPIMEDVSSVTALNANKDTKPIVRFSIPCEVPCLMHCWSATLMIRDCELCIFFDEENTAYNQRVADGAASLIIKPRDIIYHSGHIARLAPGRRFRMQRSAAEIWFRDGRSVLLNFASVTDMRNVVSRICVSVGHNKAPHHSFYLFNEVPRKEALLSYRTSQWRDRRISNFEYLIWLNFFGGRTLN</sequence>
<dbReference type="InterPro" id="IPR050865">
    <property type="entry name" value="BEACH_Domain"/>
</dbReference>
<dbReference type="Pfam" id="PF14844">
    <property type="entry name" value="PH_BEACH"/>
    <property type="match status" value="1"/>
</dbReference>
<dbReference type="SUPFAM" id="SSF50729">
    <property type="entry name" value="PH domain-like"/>
    <property type="match status" value="1"/>
</dbReference>
<dbReference type="Gene3D" id="2.30.29.30">
    <property type="entry name" value="Pleckstrin-homology domain (PH domain)/Phosphotyrosine-binding domain (PTB)"/>
    <property type="match status" value="1"/>
</dbReference>
<dbReference type="Gene3D" id="2.60.120.200">
    <property type="match status" value="1"/>
</dbReference>
<evidence type="ECO:0000259" key="2">
    <source>
        <dbReference type="PROSITE" id="PS50197"/>
    </source>
</evidence>
<name>G0UWJ0_TRYCI</name>
<dbReference type="InterPro" id="IPR013320">
    <property type="entry name" value="ConA-like_dom_sf"/>
</dbReference>
<evidence type="ECO:0000256" key="1">
    <source>
        <dbReference type="ARBA" id="ARBA00022574"/>
    </source>
</evidence>
<dbReference type="PROSITE" id="PS51783">
    <property type="entry name" value="PH_BEACH"/>
    <property type="match status" value="1"/>
</dbReference>
<proteinExistence type="predicted"/>
<dbReference type="Pfam" id="PF13385">
    <property type="entry name" value="Laminin_G_3"/>
    <property type="match status" value="1"/>
</dbReference>
<evidence type="ECO:0000313" key="4">
    <source>
        <dbReference type="EMBL" id="CCC93756.1"/>
    </source>
</evidence>
<organism evidence="4">
    <name type="scientific">Trypanosoma congolense (strain IL3000)</name>
    <dbReference type="NCBI Taxonomy" id="1068625"/>
    <lineage>
        <taxon>Eukaryota</taxon>
        <taxon>Discoba</taxon>
        <taxon>Euglenozoa</taxon>
        <taxon>Kinetoplastea</taxon>
        <taxon>Metakinetoplastina</taxon>
        <taxon>Trypanosomatida</taxon>
        <taxon>Trypanosomatidae</taxon>
        <taxon>Trypanosoma</taxon>
        <taxon>Nannomonas</taxon>
    </lineage>
</organism>
<dbReference type="InterPro" id="IPR011989">
    <property type="entry name" value="ARM-like"/>
</dbReference>
<dbReference type="SUPFAM" id="SSF48371">
    <property type="entry name" value="ARM repeat"/>
    <property type="match status" value="1"/>
</dbReference>